<feature type="chain" id="PRO_5020794522" description="Copper(I)-binding protein" evidence="1">
    <location>
        <begin position="29"/>
        <end position="160"/>
    </location>
</feature>
<reference evidence="2 3" key="1">
    <citation type="submission" date="2019-03" db="EMBL/GenBank/DDBJ databases">
        <title>Genomic Encyclopedia of Type Strains, Phase IV (KMG-IV): sequencing the most valuable type-strain genomes for metagenomic binning, comparative biology and taxonomic classification.</title>
        <authorList>
            <person name="Goeker M."/>
        </authorList>
    </citation>
    <scope>NUCLEOTIDE SEQUENCE [LARGE SCALE GENOMIC DNA]</scope>
    <source>
        <strain evidence="2 3">DSM 21667</strain>
    </source>
</reference>
<dbReference type="Gene3D" id="2.60.40.1890">
    <property type="entry name" value="PCu(A)C copper chaperone"/>
    <property type="match status" value="1"/>
</dbReference>
<evidence type="ECO:0000256" key="1">
    <source>
        <dbReference type="SAM" id="SignalP"/>
    </source>
</evidence>
<evidence type="ECO:0000313" key="2">
    <source>
        <dbReference type="EMBL" id="TDR43091.1"/>
    </source>
</evidence>
<comment type="caution">
    <text evidence="2">The sequence shown here is derived from an EMBL/GenBank/DDBJ whole genome shotgun (WGS) entry which is preliminary data.</text>
</comment>
<gene>
    <name evidence="2" type="ORF">DFR29_10797</name>
</gene>
<dbReference type="Pfam" id="PF04314">
    <property type="entry name" value="PCuAC"/>
    <property type="match status" value="1"/>
</dbReference>
<dbReference type="InterPro" id="IPR007410">
    <property type="entry name" value="LpqE-like"/>
</dbReference>
<sequence>MQGQRFVSIGAMVAGLAVACLLPATSHAAGVLRVEAAWIRSAPPGVPMRAGYATLRNSGDAALVIERASSTQFGAVSIHATINEDGVARMRELPPIRLAPGESVVLEPGGKHLMLMQPNAELAAGAKAVLHFEMDNGSSTDAEFVVRDAPATAGDHAHHH</sequence>
<name>A0A4R6YWE8_9GAMM</name>
<dbReference type="PANTHER" id="PTHR36302">
    <property type="entry name" value="BLR7088 PROTEIN"/>
    <property type="match status" value="1"/>
</dbReference>
<protein>
    <recommendedName>
        <fullName evidence="4">Copper(I)-binding protein</fullName>
    </recommendedName>
</protein>
<accession>A0A4R6YWE8</accession>
<dbReference type="EMBL" id="SNZH01000007">
    <property type="protein sequence ID" value="TDR43091.1"/>
    <property type="molecule type" value="Genomic_DNA"/>
</dbReference>
<dbReference type="PANTHER" id="PTHR36302:SF1">
    <property type="entry name" value="COPPER CHAPERONE PCU(A)C"/>
    <property type="match status" value="1"/>
</dbReference>
<dbReference type="InterPro" id="IPR036182">
    <property type="entry name" value="PCuAC_sf"/>
</dbReference>
<feature type="signal peptide" evidence="1">
    <location>
        <begin position="1"/>
        <end position="28"/>
    </location>
</feature>
<keyword evidence="3" id="KW-1185">Reference proteome</keyword>
<organism evidence="2 3">
    <name type="scientific">Tahibacter aquaticus</name>
    <dbReference type="NCBI Taxonomy" id="520092"/>
    <lineage>
        <taxon>Bacteria</taxon>
        <taxon>Pseudomonadati</taxon>
        <taxon>Pseudomonadota</taxon>
        <taxon>Gammaproteobacteria</taxon>
        <taxon>Lysobacterales</taxon>
        <taxon>Rhodanobacteraceae</taxon>
        <taxon>Tahibacter</taxon>
    </lineage>
</organism>
<dbReference type="SUPFAM" id="SSF110087">
    <property type="entry name" value="DR1885-like metal-binding protein"/>
    <property type="match status" value="1"/>
</dbReference>
<dbReference type="RefSeq" id="WP_133819009.1">
    <property type="nucleotide sequence ID" value="NZ_SNZH01000007.1"/>
</dbReference>
<dbReference type="AlphaFoldDB" id="A0A4R6YWE8"/>
<dbReference type="OrthoDB" id="9796962at2"/>
<keyword evidence="1" id="KW-0732">Signal</keyword>
<dbReference type="Proteomes" id="UP000295293">
    <property type="component" value="Unassembled WGS sequence"/>
</dbReference>
<proteinExistence type="predicted"/>
<evidence type="ECO:0008006" key="4">
    <source>
        <dbReference type="Google" id="ProtNLM"/>
    </source>
</evidence>
<evidence type="ECO:0000313" key="3">
    <source>
        <dbReference type="Proteomes" id="UP000295293"/>
    </source>
</evidence>
<dbReference type="PROSITE" id="PS51257">
    <property type="entry name" value="PROKAR_LIPOPROTEIN"/>
    <property type="match status" value="1"/>
</dbReference>
<dbReference type="InterPro" id="IPR058248">
    <property type="entry name" value="Lxx211020-like"/>
</dbReference>